<dbReference type="Gene3D" id="3.10.10.10">
    <property type="entry name" value="HIV Type 1 Reverse Transcriptase, subunit A, domain 1"/>
    <property type="match status" value="1"/>
</dbReference>
<dbReference type="EMBL" id="SNRW01005836">
    <property type="protein sequence ID" value="KAA6384268.1"/>
    <property type="molecule type" value="Genomic_DNA"/>
</dbReference>
<feature type="region of interest" description="Disordered" evidence="1">
    <location>
        <begin position="346"/>
        <end position="370"/>
    </location>
</feature>
<feature type="compositionally biased region" description="Basic and acidic residues" evidence="1">
    <location>
        <begin position="475"/>
        <end position="488"/>
    </location>
</feature>
<feature type="domain" description="Reverse transcriptase" evidence="2">
    <location>
        <begin position="98"/>
        <end position="281"/>
    </location>
</feature>
<evidence type="ECO:0000259" key="2">
    <source>
        <dbReference type="PROSITE" id="PS50878"/>
    </source>
</evidence>
<organism evidence="3 4">
    <name type="scientific">Streblomastix strix</name>
    <dbReference type="NCBI Taxonomy" id="222440"/>
    <lineage>
        <taxon>Eukaryota</taxon>
        <taxon>Metamonada</taxon>
        <taxon>Preaxostyla</taxon>
        <taxon>Oxymonadida</taxon>
        <taxon>Streblomastigidae</taxon>
        <taxon>Streblomastix</taxon>
    </lineage>
</organism>
<dbReference type="InterPro" id="IPR052055">
    <property type="entry name" value="Hepadnavirus_pol/RT"/>
</dbReference>
<evidence type="ECO:0000256" key="1">
    <source>
        <dbReference type="SAM" id="MobiDB-lite"/>
    </source>
</evidence>
<protein>
    <submittedName>
        <fullName evidence="3">Putative Transposon Ty3-G Gag-Pol polyprotein</fullName>
    </submittedName>
</protein>
<evidence type="ECO:0000313" key="4">
    <source>
        <dbReference type="Proteomes" id="UP000324800"/>
    </source>
</evidence>
<sequence length="600" mass="70430">MLMQVWRHQQGEQLPETPPQRSQTPIYQQQPGGKLMRYITAWEIINCKDFLHKGFYLIFKDNNSQERLLQAIAQCPLQCNQTEMLAYKAMLQEELQNGIIEEIPKEQVKWQNPTFLVPKPSGEWRKILDASLLNEEIQLLHFQMNGVEQVRYLLIPNDWTVTLDLKSAFHHLIVYPPHRVYLAFEIDNHHYQYRAMTFGCKHSPIFFTQALTLLLTEIRKRTDIRIINYSDDLLLLNLDKNWLFYQTQHIINTLEHFGWTIALNKCQLIPKYEIDFLGWTWNMTEMNIFMTKNRRHKLIDQVKQFIKKNIETQNNQDQRNNSSNRKIEFLEDPIQRSITLSNANRLSQNKSSQNTRLDWNDGLTARSPEGTLFVDQENSREQEIIDIRPNSTSNSSNRCLTPRVGGNTRIRFWRSSSSTRSMAKLPDTLDKQQERTAGHSLRNNSFRKSLQRAANNQSPNQIRQLYSSIRFKKVESNRHVSTSREGDLPHLPTTENKNNNKTRIGKNKHNSRCSQQIVQVRRLSPSHIISRSNKNDLEHPTNSRSIRIINNQATSSIRDSEHKRLLSPMDRRILLHMDQRDPIGTPSNPIFVNSNLIPQQ</sequence>
<comment type="caution">
    <text evidence="3">The sequence shown here is derived from an EMBL/GenBank/DDBJ whole genome shotgun (WGS) entry which is preliminary data.</text>
</comment>
<dbReference type="PANTHER" id="PTHR33050">
    <property type="entry name" value="REVERSE TRANSCRIPTASE DOMAIN-CONTAINING PROTEIN"/>
    <property type="match status" value="1"/>
</dbReference>
<dbReference type="AlphaFoldDB" id="A0A5J4VNR9"/>
<feature type="region of interest" description="Disordered" evidence="1">
    <location>
        <begin position="524"/>
        <end position="543"/>
    </location>
</feature>
<dbReference type="InterPro" id="IPR000477">
    <property type="entry name" value="RT_dom"/>
</dbReference>
<accession>A0A5J4VNR9</accession>
<dbReference type="Pfam" id="PF00078">
    <property type="entry name" value="RVT_1"/>
    <property type="match status" value="1"/>
</dbReference>
<gene>
    <name evidence="3" type="ORF">EZS28_020204</name>
</gene>
<feature type="region of interest" description="Disordered" evidence="1">
    <location>
        <begin position="8"/>
        <end position="27"/>
    </location>
</feature>
<dbReference type="Gene3D" id="3.30.70.270">
    <property type="match status" value="1"/>
</dbReference>
<feature type="compositionally biased region" description="Polar residues" evidence="1">
    <location>
        <begin position="346"/>
        <end position="357"/>
    </location>
</feature>
<dbReference type="InterPro" id="IPR043502">
    <property type="entry name" value="DNA/RNA_pol_sf"/>
</dbReference>
<dbReference type="InterPro" id="IPR043128">
    <property type="entry name" value="Rev_trsase/Diguanyl_cyclase"/>
</dbReference>
<dbReference type="PROSITE" id="PS50878">
    <property type="entry name" value="RT_POL"/>
    <property type="match status" value="1"/>
</dbReference>
<feature type="compositionally biased region" description="Polar residues" evidence="1">
    <location>
        <begin position="493"/>
        <end position="502"/>
    </location>
</feature>
<feature type="region of interest" description="Disordered" evidence="1">
    <location>
        <begin position="413"/>
        <end position="445"/>
    </location>
</feature>
<dbReference type="PANTHER" id="PTHR33050:SF7">
    <property type="entry name" value="RIBONUCLEASE H"/>
    <property type="match status" value="1"/>
</dbReference>
<evidence type="ECO:0000313" key="3">
    <source>
        <dbReference type="EMBL" id="KAA6384268.1"/>
    </source>
</evidence>
<dbReference type="Proteomes" id="UP000324800">
    <property type="component" value="Unassembled WGS sequence"/>
</dbReference>
<name>A0A5J4VNR9_9EUKA</name>
<dbReference type="SUPFAM" id="SSF56672">
    <property type="entry name" value="DNA/RNA polymerases"/>
    <property type="match status" value="1"/>
</dbReference>
<feature type="region of interest" description="Disordered" evidence="1">
    <location>
        <begin position="475"/>
        <end position="513"/>
    </location>
</feature>
<reference evidence="3 4" key="1">
    <citation type="submission" date="2019-03" db="EMBL/GenBank/DDBJ databases">
        <title>Single cell metagenomics reveals metabolic interactions within the superorganism composed of flagellate Streblomastix strix and complex community of Bacteroidetes bacteria on its surface.</title>
        <authorList>
            <person name="Treitli S.C."/>
            <person name="Kolisko M."/>
            <person name="Husnik F."/>
            <person name="Keeling P."/>
            <person name="Hampl V."/>
        </authorList>
    </citation>
    <scope>NUCLEOTIDE SEQUENCE [LARGE SCALE GENOMIC DNA]</scope>
    <source>
        <strain evidence="3">ST1C</strain>
    </source>
</reference>
<feature type="compositionally biased region" description="Basic and acidic residues" evidence="1">
    <location>
        <begin position="427"/>
        <end position="437"/>
    </location>
</feature>
<proteinExistence type="predicted"/>